<keyword evidence="6 8" id="KW-0472">Membrane</keyword>
<evidence type="ECO:0000256" key="1">
    <source>
        <dbReference type="ARBA" id="ARBA00004651"/>
    </source>
</evidence>
<feature type="transmembrane region" description="Helical" evidence="8">
    <location>
        <begin position="204"/>
        <end position="227"/>
    </location>
</feature>
<comment type="similarity">
    <text evidence="2">Belongs to the acyltransferase 3 family.</text>
</comment>
<keyword evidence="10" id="KW-0012">Acyltransferase</keyword>
<organism evidence="10 11">
    <name type="scientific">Paracoccus aurantius</name>
    <dbReference type="NCBI Taxonomy" id="3073814"/>
    <lineage>
        <taxon>Bacteria</taxon>
        <taxon>Pseudomonadati</taxon>
        <taxon>Pseudomonadota</taxon>
        <taxon>Alphaproteobacteria</taxon>
        <taxon>Rhodobacterales</taxon>
        <taxon>Paracoccaceae</taxon>
        <taxon>Paracoccus</taxon>
    </lineage>
</organism>
<dbReference type="EMBL" id="JAVQLW010000001">
    <property type="protein sequence ID" value="MDS9468388.1"/>
    <property type="molecule type" value="Genomic_DNA"/>
</dbReference>
<comment type="subcellular location">
    <subcellularLocation>
        <location evidence="1">Cell membrane</location>
        <topology evidence="1">Multi-pass membrane protein</topology>
    </subcellularLocation>
</comment>
<protein>
    <submittedName>
        <fullName evidence="10">Acyltransferase family protein</fullName>
    </submittedName>
</protein>
<feature type="transmembrane region" description="Helical" evidence="8">
    <location>
        <begin position="7"/>
        <end position="27"/>
    </location>
</feature>
<keyword evidence="10" id="KW-0808">Transferase</keyword>
<keyword evidence="4 8" id="KW-0812">Transmembrane</keyword>
<keyword evidence="11" id="KW-1185">Reference proteome</keyword>
<evidence type="ECO:0000256" key="8">
    <source>
        <dbReference type="SAM" id="Phobius"/>
    </source>
</evidence>
<feature type="region of interest" description="Disordered" evidence="7">
    <location>
        <begin position="322"/>
        <end position="343"/>
    </location>
</feature>
<feature type="transmembrane region" description="Helical" evidence="8">
    <location>
        <begin position="172"/>
        <end position="192"/>
    </location>
</feature>
<evidence type="ECO:0000256" key="4">
    <source>
        <dbReference type="ARBA" id="ARBA00022692"/>
    </source>
</evidence>
<dbReference type="RefSeq" id="WP_311160586.1">
    <property type="nucleotide sequence ID" value="NZ_JAVQLW010000001.1"/>
</dbReference>
<evidence type="ECO:0000259" key="9">
    <source>
        <dbReference type="Pfam" id="PF01757"/>
    </source>
</evidence>
<dbReference type="Pfam" id="PF01757">
    <property type="entry name" value="Acyl_transf_3"/>
    <property type="match status" value="1"/>
</dbReference>
<evidence type="ECO:0000313" key="11">
    <source>
        <dbReference type="Proteomes" id="UP001269144"/>
    </source>
</evidence>
<feature type="transmembrane region" description="Helical" evidence="8">
    <location>
        <begin position="292"/>
        <end position="310"/>
    </location>
</feature>
<dbReference type="PANTHER" id="PTHR40074:SF2">
    <property type="entry name" value="O-ACETYLTRANSFERASE WECH"/>
    <property type="match status" value="1"/>
</dbReference>
<evidence type="ECO:0000256" key="7">
    <source>
        <dbReference type="SAM" id="MobiDB-lite"/>
    </source>
</evidence>
<evidence type="ECO:0000256" key="6">
    <source>
        <dbReference type="ARBA" id="ARBA00023136"/>
    </source>
</evidence>
<dbReference type="InterPro" id="IPR002656">
    <property type="entry name" value="Acyl_transf_3_dom"/>
</dbReference>
<dbReference type="Proteomes" id="UP001269144">
    <property type="component" value="Unassembled WGS sequence"/>
</dbReference>
<feature type="transmembrane region" description="Helical" evidence="8">
    <location>
        <begin position="110"/>
        <end position="129"/>
    </location>
</feature>
<sequence length="343" mass="38043">MLTRSLSIDYLKCLLAVGVVLGHSILISQRIEIWSYLVGGGLLRSLVPTFSVVSGFCFYVTYRNGRVLGWLIGLACAYLFWTAFYVPIWVNATTTWQDVLWSVAWGTMHLWYIAGLIVAAVLIVILIRLGQRTRTGLRPMLLAALTLGLAGSALSFWAFFQRPEMPMEYWRNGFTVIFPFAAIGFALAHRIDRQGFDWLPSARLLWALTGLIFGAKIAEAFVGMSVYGLNFSLLPDIPVLAFPAPMLLFLAFLRTTLPRLPVDLSSWSASIYFLHIFFIIAVQHFLGINSVAVFFAVGVVMPILGSIALSRARTILPRRLGGARSQASGGEGSAWQTLRADQR</sequence>
<comment type="caution">
    <text evidence="10">The sequence shown here is derived from an EMBL/GenBank/DDBJ whole genome shotgun (WGS) entry which is preliminary data.</text>
</comment>
<keyword evidence="5 8" id="KW-1133">Transmembrane helix</keyword>
<keyword evidence="3" id="KW-1003">Cell membrane</keyword>
<reference evidence="11" key="1">
    <citation type="submission" date="2023-07" db="EMBL/GenBank/DDBJ databases">
        <title>Paracoccus sp. MBLB3053 whole genome sequence.</title>
        <authorList>
            <person name="Hwang C.Y."/>
            <person name="Cho E.-S."/>
            <person name="Seo M.-J."/>
        </authorList>
    </citation>
    <scope>NUCLEOTIDE SEQUENCE [LARGE SCALE GENOMIC DNA]</scope>
    <source>
        <strain evidence="11">MBLB3053</strain>
    </source>
</reference>
<feature type="transmembrane region" description="Helical" evidence="8">
    <location>
        <begin position="141"/>
        <end position="160"/>
    </location>
</feature>
<feature type="transmembrane region" description="Helical" evidence="8">
    <location>
        <begin position="269"/>
        <end position="286"/>
    </location>
</feature>
<accession>A0ABU2HTN4</accession>
<feature type="transmembrane region" description="Helical" evidence="8">
    <location>
        <begin position="33"/>
        <end position="60"/>
    </location>
</feature>
<evidence type="ECO:0000256" key="3">
    <source>
        <dbReference type="ARBA" id="ARBA00022475"/>
    </source>
</evidence>
<dbReference type="PANTHER" id="PTHR40074">
    <property type="entry name" value="O-ACETYLTRANSFERASE WECH"/>
    <property type="match status" value="1"/>
</dbReference>
<dbReference type="GO" id="GO:0016746">
    <property type="term" value="F:acyltransferase activity"/>
    <property type="evidence" value="ECO:0007669"/>
    <property type="project" value="UniProtKB-KW"/>
</dbReference>
<feature type="domain" description="Acyltransferase 3" evidence="9">
    <location>
        <begin position="7"/>
        <end position="310"/>
    </location>
</feature>
<feature type="transmembrane region" description="Helical" evidence="8">
    <location>
        <begin position="67"/>
        <end position="90"/>
    </location>
</feature>
<evidence type="ECO:0000313" key="10">
    <source>
        <dbReference type="EMBL" id="MDS9468388.1"/>
    </source>
</evidence>
<feature type="transmembrane region" description="Helical" evidence="8">
    <location>
        <begin position="239"/>
        <end position="257"/>
    </location>
</feature>
<proteinExistence type="inferred from homology"/>
<gene>
    <name evidence="10" type="ORF">RGQ15_12500</name>
</gene>
<evidence type="ECO:0000256" key="5">
    <source>
        <dbReference type="ARBA" id="ARBA00022989"/>
    </source>
</evidence>
<evidence type="ECO:0000256" key="2">
    <source>
        <dbReference type="ARBA" id="ARBA00007400"/>
    </source>
</evidence>
<name>A0ABU2HTN4_9RHOB</name>